<organism evidence="3 4">
    <name type="scientific">Deinococcus phoenicis</name>
    <dbReference type="NCBI Taxonomy" id="1476583"/>
    <lineage>
        <taxon>Bacteria</taxon>
        <taxon>Thermotogati</taxon>
        <taxon>Deinococcota</taxon>
        <taxon>Deinococci</taxon>
        <taxon>Deinococcales</taxon>
        <taxon>Deinococcaceae</taxon>
        <taxon>Deinococcus</taxon>
    </lineage>
</organism>
<dbReference type="SUPFAM" id="SSF46785">
    <property type="entry name" value="Winged helix' DNA-binding domain"/>
    <property type="match status" value="1"/>
</dbReference>
<dbReference type="InterPro" id="IPR038475">
    <property type="entry name" value="RecG_C_sf"/>
</dbReference>
<proteinExistence type="predicted"/>
<gene>
    <name evidence="3" type="ORF">DEIPH_ctg013orf0002</name>
</gene>
<dbReference type="InterPro" id="IPR036390">
    <property type="entry name" value="WH_DNA-bd_sf"/>
</dbReference>
<reference evidence="3 4" key="1">
    <citation type="submission" date="2014-03" db="EMBL/GenBank/DDBJ databases">
        <title>Draft genome sequence of Deinococcus phoenicis 1P10ME.</title>
        <authorList>
            <person name="Stepanov V.G."/>
            <person name="Vaishampayan P."/>
            <person name="Venkateswaran K."/>
            <person name="Fox G.E."/>
        </authorList>
    </citation>
    <scope>NUCLEOTIDE SEQUENCE [LARGE SCALE GENOMIC DNA]</scope>
    <source>
        <strain evidence="3 4">1P10ME</strain>
    </source>
</reference>
<dbReference type="Pfam" id="PF13749">
    <property type="entry name" value="HATPase_c_4"/>
    <property type="match status" value="1"/>
</dbReference>
<evidence type="ECO:0000313" key="4">
    <source>
        <dbReference type="Proteomes" id="UP000020492"/>
    </source>
</evidence>
<dbReference type="InterPro" id="IPR007421">
    <property type="entry name" value="Schlafen_AlbA_2_dom"/>
</dbReference>
<dbReference type="Proteomes" id="UP000020492">
    <property type="component" value="Unassembled WGS sequence"/>
</dbReference>
<dbReference type="PANTHER" id="PTHR30595:SF6">
    <property type="entry name" value="SCHLAFEN ALBA-2 DOMAIN-CONTAINING PROTEIN"/>
    <property type="match status" value="1"/>
</dbReference>
<name>A0A016QRY0_9DEIO</name>
<keyword evidence="4" id="KW-1185">Reference proteome</keyword>
<dbReference type="Gene3D" id="3.30.565.60">
    <property type="match status" value="1"/>
</dbReference>
<dbReference type="Pfam" id="PF04326">
    <property type="entry name" value="SLFN_AlbA_2"/>
    <property type="match status" value="1"/>
</dbReference>
<dbReference type="AlphaFoldDB" id="A0A016QRY0"/>
<dbReference type="RefSeq" id="WP_081790780.1">
    <property type="nucleotide sequence ID" value="NZ_JHAC01000013.1"/>
</dbReference>
<evidence type="ECO:0000256" key="1">
    <source>
        <dbReference type="SAM" id="MobiDB-lite"/>
    </source>
</evidence>
<dbReference type="PANTHER" id="PTHR30595">
    <property type="entry name" value="GLPR-RELATED TRANSCRIPTIONAL REPRESSOR"/>
    <property type="match status" value="1"/>
</dbReference>
<dbReference type="EMBL" id="JHAC01000013">
    <property type="protein sequence ID" value="EYB68900.1"/>
    <property type="molecule type" value="Genomic_DNA"/>
</dbReference>
<dbReference type="InterPro" id="IPR038461">
    <property type="entry name" value="Schlafen_AlbA_2_dom_sf"/>
</dbReference>
<dbReference type="PATRIC" id="fig|1476583.3.peg.939"/>
<sequence>MSLSEELDNQVACAKLLALRESYEFEAKDAQGRDGNGAVPNALWASYSAMANSDGGYILLGAAENSDGSLKFTGIKNAGRVVDDFWNTINNPDAVSRNILHQGSVEVIECDDVNLVLIRVERASRKERPIYIGKNPFGNTYKRLNQGDYRCRRDEVSQMIADAVADARDSDILDDFTIDDIDGDSLRAFRNDFASSKPRHPYLTFDDKDLLEHLGGWRVDRKTQREGLTLAGLLMFGKWKSIREALPHYSIDYQDRTHLVDDQRWSDRVLPDGTWSGNLYDFYRRVYSKLVADLAVPFQMLEGAKRVDETDVHIAIREALINALVHADYSLTTGILIVKHPSGFIFRNPGVSRVPIDLVYQGGVSDCRNPSLQLMFQMVGGAEKAGSGFPKIRHAWERQHWRRPALSEKPSPEVVELELFTVGLYPEWVTSRLITLFGDRFKQLSPQERSILATAVYERRVSNQRLQLLLDLHPTDVTRLLSNLVDLGMLVRQRISRWYEYEVAQGDMARADPYQSQQQTLFPLLLGDEDVAASKPTGTRKPSKGSQGRKDSQGLARSQGRKDSQGHLASQRHATIEEVPRRIVAGFSTVTRKPIPTTILELCLEPKSTAELASILDLDPTYLRQRYTSRLIKTNHLEYTAAATSPDVQYRTTELGRQMLGLVED</sequence>
<feature type="region of interest" description="Disordered" evidence="1">
    <location>
        <begin position="532"/>
        <end position="573"/>
    </location>
</feature>
<comment type="caution">
    <text evidence="3">The sequence shown here is derived from an EMBL/GenBank/DDBJ whole genome shotgun (WGS) entry which is preliminary data.</text>
</comment>
<evidence type="ECO:0000259" key="2">
    <source>
        <dbReference type="Pfam" id="PF04326"/>
    </source>
</evidence>
<protein>
    <recommendedName>
        <fullName evidence="2">Schlafen AlbA-2 domain-containing protein</fullName>
    </recommendedName>
</protein>
<feature type="domain" description="Schlafen AlbA-2" evidence="2">
    <location>
        <begin position="22"/>
        <end position="150"/>
    </location>
</feature>
<evidence type="ECO:0000313" key="3">
    <source>
        <dbReference type="EMBL" id="EYB68900.1"/>
    </source>
</evidence>
<dbReference type="eggNOG" id="COG2865">
    <property type="taxonomic scope" value="Bacteria"/>
</dbReference>
<dbReference type="STRING" id="1476583.DEIPH_ctg013orf0002"/>
<dbReference type="Gene3D" id="3.30.950.30">
    <property type="entry name" value="Schlafen, AAA domain"/>
    <property type="match status" value="1"/>
</dbReference>
<accession>A0A016QRY0</accession>
<dbReference type="OrthoDB" id="581229at2"/>